<dbReference type="Proteomes" id="UP000574067">
    <property type="component" value="Unassembled WGS sequence"/>
</dbReference>
<keyword evidence="2" id="KW-1003">Cell membrane</keyword>
<feature type="transmembrane region" description="Helical" evidence="8">
    <location>
        <begin position="144"/>
        <end position="166"/>
    </location>
</feature>
<protein>
    <submittedName>
        <fullName evidence="9">DUF2029 domain-containing protein</fullName>
    </submittedName>
</protein>
<feature type="transmembrane region" description="Helical" evidence="8">
    <location>
        <begin position="374"/>
        <end position="391"/>
    </location>
</feature>
<evidence type="ECO:0000256" key="4">
    <source>
        <dbReference type="ARBA" id="ARBA00022692"/>
    </source>
</evidence>
<feature type="transmembrane region" description="Helical" evidence="8">
    <location>
        <begin position="173"/>
        <end position="189"/>
    </location>
</feature>
<comment type="similarity">
    <text evidence="7">Belongs to the glycosyltransferase 87 family.</text>
</comment>
<proteinExistence type="inferred from homology"/>
<evidence type="ECO:0000256" key="8">
    <source>
        <dbReference type="SAM" id="Phobius"/>
    </source>
</evidence>
<feature type="transmembrane region" description="Helical" evidence="8">
    <location>
        <begin position="323"/>
        <end position="341"/>
    </location>
</feature>
<name>A0A848FJD7_9BURK</name>
<dbReference type="GO" id="GO:0005886">
    <property type="term" value="C:plasma membrane"/>
    <property type="evidence" value="ECO:0007669"/>
    <property type="project" value="UniProtKB-SubCell"/>
</dbReference>
<dbReference type="EMBL" id="JABBFW010000032">
    <property type="protein sequence ID" value="NML18429.1"/>
    <property type="molecule type" value="Genomic_DNA"/>
</dbReference>
<dbReference type="Pfam" id="PF09594">
    <property type="entry name" value="GT87"/>
    <property type="match status" value="1"/>
</dbReference>
<feature type="transmembrane region" description="Helical" evidence="8">
    <location>
        <begin position="347"/>
        <end position="362"/>
    </location>
</feature>
<comment type="subcellular location">
    <subcellularLocation>
        <location evidence="1">Cell membrane</location>
        <topology evidence="1">Multi-pass membrane protein</topology>
    </subcellularLocation>
</comment>
<evidence type="ECO:0000313" key="10">
    <source>
        <dbReference type="Proteomes" id="UP000574067"/>
    </source>
</evidence>
<dbReference type="InterPro" id="IPR018584">
    <property type="entry name" value="GT87"/>
</dbReference>
<evidence type="ECO:0000256" key="3">
    <source>
        <dbReference type="ARBA" id="ARBA00022679"/>
    </source>
</evidence>
<keyword evidence="3" id="KW-0808">Transferase</keyword>
<evidence type="ECO:0000256" key="1">
    <source>
        <dbReference type="ARBA" id="ARBA00004651"/>
    </source>
</evidence>
<feature type="transmembrane region" description="Helical" evidence="8">
    <location>
        <begin position="195"/>
        <end position="217"/>
    </location>
</feature>
<dbReference type="RefSeq" id="WP_169163327.1">
    <property type="nucleotide sequence ID" value="NZ_JABBFW010000032.1"/>
</dbReference>
<feature type="transmembrane region" description="Helical" evidence="8">
    <location>
        <begin position="224"/>
        <end position="244"/>
    </location>
</feature>
<feature type="transmembrane region" description="Helical" evidence="8">
    <location>
        <begin position="112"/>
        <end position="132"/>
    </location>
</feature>
<accession>A0A848FJD7</accession>
<keyword evidence="5 8" id="KW-1133">Transmembrane helix</keyword>
<dbReference type="GO" id="GO:0016758">
    <property type="term" value="F:hexosyltransferase activity"/>
    <property type="evidence" value="ECO:0007669"/>
    <property type="project" value="InterPro"/>
</dbReference>
<keyword evidence="6 8" id="KW-0472">Membrane</keyword>
<evidence type="ECO:0000256" key="2">
    <source>
        <dbReference type="ARBA" id="ARBA00022475"/>
    </source>
</evidence>
<evidence type="ECO:0000256" key="7">
    <source>
        <dbReference type="ARBA" id="ARBA00024033"/>
    </source>
</evidence>
<organism evidence="9 10">
    <name type="scientific">Azohydromonas caseinilytica</name>
    <dbReference type="NCBI Taxonomy" id="2728836"/>
    <lineage>
        <taxon>Bacteria</taxon>
        <taxon>Pseudomonadati</taxon>
        <taxon>Pseudomonadota</taxon>
        <taxon>Betaproteobacteria</taxon>
        <taxon>Burkholderiales</taxon>
        <taxon>Sphaerotilaceae</taxon>
        <taxon>Azohydromonas</taxon>
    </lineage>
</organism>
<evidence type="ECO:0000313" key="9">
    <source>
        <dbReference type="EMBL" id="NML18429.1"/>
    </source>
</evidence>
<feature type="transmembrane region" description="Helical" evidence="8">
    <location>
        <begin position="397"/>
        <end position="418"/>
    </location>
</feature>
<comment type="caution">
    <text evidence="9">The sequence shown here is derived from an EMBL/GenBank/DDBJ whole genome shotgun (WGS) entry which is preliminary data.</text>
</comment>
<reference evidence="9 10" key="1">
    <citation type="submission" date="2020-04" db="EMBL/GenBank/DDBJ databases">
        <title>Azohydromonas sp. isolated from soil.</title>
        <authorList>
            <person name="Dahal R.H."/>
        </authorList>
    </citation>
    <scope>NUCLEOTIDE SEQUENCE [LARGE SCALE GENOMIC DNA]</scope>
    <source>
        <strain evidence="9 10">G-1-1-14</strain>
    </source>
</reference>
<feature type="transmembrane region" description="Helical" evidence="8">
    <location>
        <begin position="296"/>
        <end position="316"/>
    </location>
</feature>
<sequence length="450" mass="50425">MEMRRARWGFPRWTLVLTVAAVLLIEALHQLAYHRSTLDPVLDWVYRSAMADSWRPMFKAYAAVHAPHSEPLYQVLFFQGQVKFQYPLTSLLPLQFADLLGIEPHRRWLNRVGFVCVLLQVLAVAQITYLAFRPRLSATLGRPALAGVWAAAALMALCFYPMLSAYRLGQVQTWINAWFSLACLAWMYGRPGWAGALIGLACLFKPQLALFLPWALLRRQWHFVAGWGAVALSGAALSIGFFGWRDNLDYFPVLSFMSRYGEAFYANQSVNGLLHRLLGNGNTLTWDEHVFPPYNAVVHVATLLSSALLIGAALLYRWREREASVVDLMIAGLSFTMASPIAWEHHYGVMAAAFPLLAALILEHGQAALRQRLLLLLVLSFLLCSLMWPSVRDLAFTWASFGQSQLLFGALIALGLLYRERDRAVRRLFVGKAVQRALGSEGAARPGSFA</sequence>
<evidence type="ECO:0000256" key="6">
    <source>
        <dbReference type="ARBA" id="ARBA00023136"/>
    </source>
</evidence>
<keyword evidence="10" id="KW-1185">Reference proteome</keyword>
<gene>
    <name evidence="9" type="ORF">HHL10_26010</name>
</gene>
<evidence type="ECO:0000256" key="5">
    <source>
        <dbReference type="ARBA" id="ARBA00022989"/>
    </source>
</evidence>
<dbReference type="AlphaFoldDB" id="A0A848FJD7"/>
<keyword evidence="4 8" id="KW-0812">Transmembrane</keyword>